<accession>A0ABD2Y7L7</accession>
<evidence type="ECO:0000313" key="2">
    <source>
        <dbReference type="Proteomes" id="UP001630127"/>
    </source>
</evidence>
<keyword evidence="2" id="KW-1185">Reference proteome</keyword>
<protein>
    <submittedName>
        <fullName evidence="1">Uncharacterized protein</fullName>
    </submittedName>
</protein>
<sequence>MCTEAFRKIELPPCYKYSKETGWNLAVLNDSLAFIWFRSRNFEQPSRHSEHSLDIWVMMEYGIEESWVKKYSIQPFSLSGRSPLRTFAPWCFWNSDILLFQSENGHFLSCSRKDNNCQEICKYDVCGYACLEALVYEETLVSLAGISNGLYWKKM</sequence>
<comment type="caution">
    <text evidence="1">The sequence shown here is derived from an EMBL/GenBank/DDBJ whole genome shotgun (WGS) entry which is preliminary data.</text>
</comment>
<proteinExistence type="predicted"/>
<reference evidence="1 2" key="1">
    <citation type="submission" date="2024-11" db="EMBL/GenBank/DDBJ databases">
        <title>A near-complete genome assembly of Cinchona calisaya.</title>
        <authorList>
            <person name="Lian D.C."/>
            <person name="Zhao X.W."/>
            <person name="Wei L."/>
        </authorList>
    </citation>
    <scope>NUCLEOTIDE SEQUENCE [LARGE SCALE GENOMIC DNA]</scope>
    <source>
        <tissue evidence="1">Nenye</tissue>
    </source>
</reference>
<dbReference type="Proteomes" id="UP001630127">
    <property type="component" value="Unassembled WGS sequence"/>
</dbReference>
<dbReference type="AlphaFoldDB" id="A0ABD2Y7L7"/>
<organism evidence="1 2">
    <name type="scientific">Cinchona calisaya</name>
    <dbReference type="NCBI Taxonomy" id="153742"/>
    <lineage>
        <taxon>Eukaryota</taxon>
        <taxon>Viridiplantae</taxon>
        <taxon>Streptophyta</taxon>
        <taxon>Embryophyta</taxon>
        <taxon>Tracheophyta</taxon>
        <taxon>Spermatophyta</taxon>
        <taxon>Magnoliopsida</taxon>
        <taxon>eudicotyledons</taxon>
        <taxon>Gunneridae</taxon>
        <taxon>Pentapetalae</taxon>
        <taxon>asterids</taxon>
        <taxon>lamiids</taxon>
        <taxon>Gentianales</taxon>
        <taxon>Rubiaceae</taxon>
        <taxon>Cinchonoideae</taxon>
        <taxon>Cinchoneae</taxon>
        <taxon>Cinchona</taxon>
    </lineage>
</organism>
<evidence type="ECO:0000313" key="1">
    <source>
        <dbReference type="EMBL" id="KAL3503489.1"/>
    </source>
</evidence>
<name>A0ABD2Y7L7_9GENT</name>
<gene>
    <name evidence="1" type="ORF">ACH5RR_037938</name>
</gene>
<dbReference type="EMBL" id="JBJUIK010000015">
    <property type="protein sequence ID" value="KAL3503489.1"/>
    <property type="molecule type" value="Genomic_DNA"/>
</dbReference>